<accession>F4PY16</accession>
<sequence length="125" mass="14139">MDKLLQSIKPSITLEVEIDDIPMDELVGYCLVGGFPIQILVAELLAKYLVSEYDNQSLSMLYFNTPRVAALFLRLIWFEQKNECSVIRQAAIIMFNHVGKQVIDNTDLLDDNEKLAVDNKSDGTT</sequence>
<gene>
    <name evidence="1" type="ORF">DFA_00254</name>
</gene>
<organism evidence="1 2">
    <name type="scientific">Cavenderia fasciculata</name>
    <name type="common">Slime mold</name>
    <name type="synonym">Dictyostelium fasciculatum</name>
    <dbReference type="NCBI Taxonomy" id="261658"/>
    <lineage>
        <taxon>Eukaryota</taxon>
        <taxon>Amoebozoa</taxon>
        <taxon>Evosea</taxon>
        <taxon>Eumycetozoa</taxon>
        <taxon>Dictyostelia</taxon>
        <taxon>Acytosteliales</taxon>
        <taxon>Cavenderiaceae</taxon>
        <taxon>Cavenderia</taxon>
    </lineage>
</organism>
<reference evidence="2" key="1">
    <citation type="journal article" date="2011" name="Genome Res.">
        <title>Phylogeny-wide analysis of social amoeba genomes highlights ancient origins for complex intercellular communication.</title>
        <authorList>
            <person name="Heidel A.J."/>
            <person name="Lawal H.M."/>
            <person name="Felder M."/>
            <person name="Schilde C."/>
            <person name="Helps N.R."/>
            <person name="Tunggal B."/>
            <person name="Rivero F."/>
            <person name="John U."/>
            <person name="Schleicher M."/>
            <person name="Eichinger L."/>
            <person name="Platzer M."/>
            <person name="Noegel A.A."/>
            <person name="Schaap P."/>
            <person name="Gloeckner G."/>
        </authorList>
    </citation>
    <scope>NUCLEOTIDE SEQUENCE [LARGE SCALE GENOMIC DNA]</scope>
    <source>
        <strain evidence="2">SH3</strain>
    </source>
</reference>
<dbReference type="AlphaFoldDB" id="F4PY16"/>
<keyword evidence="2" id="KW-1185">Reference proteome</keyword>
<evidence type="ECO:0000313" key="2">
    <source>
        <dbReference type="Proteomes" id="UP000007797"/>
    </source>
</evidence>
<dbReference type="GeneID" id="14871501"/>
<dbReference type="RefSeq" id="XP_004357970.1">
    <property type="nucleotide sequence ID" value="XM_004357913.1"/>
</dbReference>
<dbReference type="KEGG" id="dfa:DFA_00254"/>
<dbReference type="EMBL" id="GL883014">
    <property type="protein sequence ID" value="EGG19676.1"/>
    <property type="molecule type" value="Genomic_DNA"/>
</dbReference>
<protein>
    <submittedName>
        <fullName evidence="1">Uncharacterized protein</fullName>
    </submittedName>
</protein>
<proteinExistence type="predicted"/>
<dbReference type="Proteomes" id="UP000007797">
    <property type="component" value="Unassembled WGS sequence"/>
</dbReference>
<name>F4PY16_CACFS</name>
<evidence type="ECO:0000313" key="1">
    <source>
        <dbReference type="EMBL" id="EGG19676.1"/>
    </source>
</evidence>